<dbReference type="Pfam" id="PF00535">
    <property type="entry name" value="Glycos_transf_2"/>
    <property type="match status" value="1"/>
</dbReference>
<dbReference type="Proteomes" id="UP000483362">
    <property type="component" value="Unassembled WGS sequence"/>
</dbReference>
<evidence type="ECO:0000256" key="2">
    <source>
        <dbReference type="ARBA" id="ARBA00022679"/>
    </source>
</evidence>
<dbReference type="InterPro" id="IPR001173">
    <property type="entry name" value="Glyco_trans_2-like"/>
</dbReference>
<protein>
    <submittedName>
        <fullName evidence="4">Glycosyltransferase family 2 protein</fullName>
    </submittedName>
</protein>
<dbReference type="EMBL" id="VULT01000020">
    <property type="protein sequence ID" value="MSS18412.1"/>
    <property type="molecule type" value="Genomic_DNA"/>
</dbReference>
<evidence type="ECO:0000313" key="4">
    <source>
        <dbReference type="EMBL" id="MSS18412.1"/>
    </source>
</evidence>
<feature type="domain" description="Glycosyltransferase 2-like" evidence="3">
    <location>
        <begin position="22"/>
        <end position="188"/>
    </location>
</feature>
<keyword evidence="5" id="KW-1185">Reference proteome</keyword>
<dbReference type="SUPFAM" id="SSF53448">
    <property type="entry name" value="Nucleotide-diphospho-sugar transferases"/>
    <property type="match status" value="1"/>
</dbReference>
<accession>A0A6L5XFY4</accession>
<dbReference type="CDD" id="cd00761">
    <property type="entry name" value="Glyco_tranf_GTA_type"/>
    <property type="match status" value="1"/>
</dbReference>
<dbReference type="PANTHER" id="PTHR22916:SF51">
    <property type="entry name" value="GLYCOSYLTRANSFERASE EPSH-RELATED"/>
    <property type="match status" value="1"/>
</dbReference>
<dbReference type="AlphaFoldDB" id="A0A6L5XFY4"/>
<dbReference type="GO" id="GO:0016758">
    <property type="term" value="F:hexosyltransferase activity"/>
    <property type="evidence" value="ECO:0007669"/>
    <property type="project" value="UniProtKB-ARBA"/>
</dbReference>
<evidence type="ECO:0000259" key="3">
    <source>
        <dbReference type="Pfam" id="PF00535"/>
    </source>
</evidence>
<evidence type="ECO:0000256" key="1">
    <source>
        <dbReference type="ARBA" id="ARBA00022676"/>
    </source>
</evidence>
<dbReference type="PANTHER" id="PTHR22916">
    <property type="entry name" value="GLYCOSYLTRANSFERASE"/>
    <property type="match status" value="1"/>
</dbReference>
<comment type="caution">
    <text evidence="4">The sequence shown here is derived from an EMBL/GenBank/DDBJ whole genome shotgun (WGS) entry which is preliminary data.</text>
</comment>
<gene>
    <name evidence="4" type="ORF">FYJ29_11670</name>
</gene>
<keyword evidence="2 4" id="KW-0808">Transferase</keyword>
<proteinExistence type="predicted"/>
<keyword evidence="1" id="KW-0328">Glycosyltransferase</keyword>
<dbReference type="Gene3D" id="3.90.550.10">
    <property type="entry name" value="Spore Coat Polysaccharide Biosynthesis Protein SpsA, Chain A"/>
    <property type="match status" value="1"/>
</dbReference>
<sequence length="335" mass="37727">MATFAPQLFNQVKKMNTAPLVTVIVPVYNVAGYLPQCLKSIVEQTYTRLEILVVDDGSTDKSGSIADEWALMDERIKVVHKPNGGLSDARNAALDVARGDYITCIDSDDYVHTSYVEHLYKALTATQADIAVCQWVDFAQGNAPKTAPLPEPPVYKPYSQDEAIKAVFYQQGLTHSAWGRLYKRSLFEGTRYPKGMLYEDLAIAFDLLLKTGKVVRVSDTLYYYRRRSDSITGTFSPKRGQVLDILEGLEKRVSLEAPRYLPAVRSRLLSASFNMLRLMPPCDPRYLDLSYRSWSNIVRLRDSCLRDVHVRARNKAAILISYMGQAALIRAINGK</sequence>
<organism evidence="4 5">
    <name type="scientific">Sodaliphilus pleomorphus</name>
    <dbReference type="NCBI Taxonomy" id="2606626"/>
    <lineage>
        <taxon>Bacteria</taxon>
        <taxon>Pseudomonadati</taxon>
        <taxon>Bacteroidota</taxon>
        <taxon>Bacteroidia</taxon>
        <taxon>Bacteroidales</taxon>
        <taxon>Muribaculaceae</taxon>
        <taxon>Sodaliphilus</taxon>
    </lineage>
</organism>
<reference evidence="4 5" key="1">
    <citation type="submission" date="2019-08" db="EMBL/GenBank/DDBJ databases">
        <title>In-depth cultivation of the pig gut microbiome towards novel bacterial diversity and tailored functional studies.</title>
        <authorList>
            <person name="Wylensek D."/>
            <person name="Hitch T.C.A."/>
            <person name="Clavel T."/>
        </authorList>
    </citation>
    <scope>NUCLEOTIDE SEQUENCE [LARGE SCALE GENOMIC DNA]</scope>
    <source>
        <strain evidence="4 5">Oil-RF-744-WCA-WT-10</strain>
    </source>
</reference>
<dbReference type="InterPro" id="IPR029044">
    <property type="entry name" value="Nucleotide-diphossugar_trans"/>
</dbReference>
<name>A0A6L5XFY4_9BACT</name>
<evidence type="ECO:0000313" key="5">
    <source>
        <dbReference type="Proteomes" id="UP000483362"/>
    </source>
</evidence>